<organism evidence="6 7">
    <name type="scientific">Triparma laevis f. longispina</name>
    <dbReference type="NCBI Taxonomy" id="1714387"/>
    <lineage>
        <taxon>Eukaryota</taxon>
        <taxon>Sar</taxon>
        <taxon>Stramenopiles</taxon>
        <taxon>Ochrophyta</taxon>
        <taxon>Bolidophyceae</taxon>
        <taxon>Parmales</taxon>
        <taxon>Triparmaceae</taxon>
        <taxon>Triparma</taxon>
    </lineage>
</organism>
<sequence>MSDSLRTLTVTVLEAKDVIACDKGKSSDPFCKLDLVDGKSAKAISGEGFKTKIKKKTLSPVWNESFEFGKKGANLDTKNQPTLVINMFDSDTFSSEEMGRVTVLLGSIDQSGGTVERWFKLENTDKASSNITGEIKLSLKYSGELLTALPIDMTKPIMDVVDSDPEGKLNELHILLIRATGIKVMDKNMLSKGGSSDPMMTFHLGGDEKLKSSVKKKSLAPVWEETFKFPVSSTSAVLTCVMDDYDMGSGNDFMGQFSIPLETLQDRKEVRKWYELEEVDGNKGEDIGSVLLAVKWVHNVELISVVDKAVDYKDPVWDDVKDEDLEKDPNELNIFILKAHNLKIMDKNLLSKGGSTDPMFTMVLGEEKLKTKVIKKNLNPEYFEKFSFGMRSNSGKLKVICDDYDMGSGNDFVGMVEIDLSKLSDRKELRSWYQLGDDDGSIGMDIGHVLVAVRWVFNPSRLSPVDQPIDWGNPKMEVNDELDEKPNEINIMLIRAYGLPVMDKNMFSKGGSSDPIVSFKIGSEVVKSTCKKKNLNPEWGESFQLPVKSSEAFLEVLVDDYDMASGNDLIGTFKIPLAEMTDRAEHRAWHPLGNDPDEVEGAEDRGWEVTADIGHVLLAVKWVHNPERLSPVDIPVDYSSPMFPDLGFVDDVEKAPNELVLFLVKAWGLKVMDKNMFSKGGSSDPLVEFTLGDTKVKSTVKKKNLNPEWNETFRFPVKNDKATVKCLVQDYDMASGNDDMGVFEIPLAGLENRSELRVWHHLAFDEDGDGQIDAGADIGSCLIGVKWVHNPELVSPVDQPIDWEDPSMEVVHVENDKEFPPNQLGVTLIRAYGVKVMDKNMFSKGGSSDPVVTFTLKEMGKISEKKSTVIKKDLNPVWKEHFAWQIEDDKRFSETLVVSMDDYDMASGNDFIGSFEVPLNELNDCVERRNWFTLIGEEEHAEVGSVLLAYKYVHNPEYAPFVEEESEPEPEIPVELTPFEKRMQKCIDDGDGTSLNLSKLQLDSVPEAVNALISLTAMNFRGNLLSVIRDDLFTFTAGITSLNLSMNAFSVTPSSIPQLSHLMRLVLSDNQLSSLPIDLFAMPKLAELYVERNYLRDLPKGVSVALNMTKLMLAGNQLTYIPEEVAEMPSLKMFDVRDNPINEGEMNVGVRKIYDSTVLHVSKSSRRGLVSRALTVRKLVEENRERQLRLFAEQEKAAKKQEKAEMLAASKKKR</sequence>
<comment type="caution">
    <text evidence="6">The sequence shown here is derived from an EMBL/GenBank/DDBJ whole genome shotgun (WGS) entry which is preliminary data.</text>
</comment>
<dbReference type="PROSITE" id="PS50004">
    <property type="entry name" value="C2"/>
    <property type="match status" value="6"/>
</dbReference>
<proteinExistence type="predicted"/>
<keyword evidence="2" id="KW-0479">Metal-binding</keyword>
<dbReference type="SMART" id="SM00239">
    <property type="entry name" value="C2"/>
    <property type="match status" value="6"/>
</dbReference>
<evidence type="ECO:0000256" key="2">
    <source>
        <dbReference type="ARBA" id="ARBA00022723"/>
    </source>
</evidence>
<dbReference type="EMBL" id="BRXW01000913">
    <property type="protein sequence ID" value="GMH79215.1"/>
    <property type="molecule type" value="Genomic_DNA"/>
</dbReference>
<keyword evidence="1" id="KW-0433">Leucine-rich repeat</keyword>
<evidence type="ECO:0000313" key="6">
    <source>
        <dbReference type="EMBL" id="GMH79215.1"/>
    </source>
</evidence>
<dbReference type="PANTHER" id="PTHR45911">
    <property type="entry name" value="C2 DOMAIN-CONTAINING PROTEIN"/>
    <property type="match status" value="1"/>
</dbReference>
<dbReference type="GO" id="GO:0046872">
    <property type="term" value="F:metal ion binding"/>
    <property type="evidence" value="ECO:0007669"/>
    <property type="project" value="UniProtKB-KW"/>
</dbReference>
<dbReference type="SUPFAM" id="SSF52058">
    <property type="entry name" value="L domain-like"/>
    <property type="match status" value="1"/>
</dbReference>
<dbReference type="Pfam" id="PF00168">
    <property type="entry name" value="C2"/>
    <property type="match status" value="6"/>
</dbReference>
<feature type="domain" description="C2" evidence="5">
    <location>
        <begin position="805"/>
        <end position="932"/>
    </location>
</feature>
<dbReference type="Gene3D" id="2.60.40.150">
    <property type="entry name" value="C2 domain"/>
    <property type="match status" value="6"/>
</dbReference>
<name>A0A9W7B0C1_9STRA</name>
<keyword evidence="7" id="KW-1185">Reference proteome</keyword>
<dbReference type="Proteomes" id="UP001165122">
    <property type="component" value="Unassembled WGS sequence"/>
</dbReference>
<feature type="domain" description="C2" evidence="5">
    <location>
        <begin position="311"/>
        <end position="433"/>
    </location>
</feature>
<dbReference type="AlphaFoldDB" id="A0A9W7B0C1"/>
<accession>A0A9W7B0C1</accession>
<dbReference type="PANTHER" id="PTHR45911:SF7">
    <property type="entry name" value="C2 DOMAIN-CONTAINING PROTEIN"/>
    <property type="match status" value="1"/>
</dbReference>
<feature type="domain" description="C2" evidence="5">
    <location>
        <begin position="470"/>
        <end position="590"/>
    </location>
</feature>
<keyword evidence="4" id="KW-0106">Calcium</keyword>
<dbReference type="CDD" id="cd00030">
    <property type="entry name" value="C2"/>
    <property type="match status" value="3"/>
</dbReference>
<dbReference type="InterPro" id="IPR003591">
    <property type="entry name" value="Leu-rich_rpt_typical-subtyp"/>
</dbReference>
<evidence type="ECO:0000256" key="1">
    <source>
        <dbReference type="ARBA" id="ARBA00022614"/>
    </source>
</evidence>
<dbReference type="Gene3D" id="3.80.10.10">
    <property type="entry name" value="Ribonuclease Inhibitor"/>
    <property type="match status" value="1"/>
</dbReference>
<evidence type="ECO:0000256" key="4">
    <source>
        <dbReference type="ARBA" id="ARBA00022837"/>
    </source>
</evidence>
<dbReference type="OrthoDB" id="67700at2759"/>
<dbReference type="SMART" id="SM00369">
    <property type="entry name" value="LRR_TYP"/>
    <property type="match status" value="4"/>
</dbReference>
<feature type="domain" description="C2" evidence="5">
    <location>
        <begin position="152"/>
        <end position="274"/>
    </location>
</feature>
<protein>
    <recommendedName>
        <fullName evidence="5">C2 domain-containing protein</fullName>
    </recommendedName>
</protein>
<dbReference type="InterPro" id="IPR035892">
    <property type="entry name" value="C2_domain_sf"/>
</dbReference>
<evidence type="ECO:0000259" key="5">
    <source>
        <dbReference type="PROSITE" id="PS50004"/>
    </source>
</evidence>
<dbReference type="SUPFAM" id="SSF49562">
    <property type="entry name" value="C2 domain (Calcium/lipid-binding domain, CaLB)"/>
    <property type="match status" value="6"/>
</dbReference>
<evidence type="ECO:0000313" key="7">
    <source>
        <dbReference type="Proteomes" id="UP001165122"/>
    </source>
</evidence>
<dbReference type="InterPro" id="IPR000008">
    <property type="entry name" value="C2_dom"/>
</dbReference>
<dbReference type="InterPro" id="IPR032675">
    <property type="entry name" value="LRR_dom_sf"/>
</dbReference>
<reference evidence="7" key="1">
    <citation type="journal article" date="2023" name="Commun. Biol.">
        <title>Genome analysis of Parmales, the sister group of diatoms, reveals the evolutionary specialization of diatoms from phago-mixotrophs to photoautotrophs.</title>
        <authorList>
            <person name="Ban H."/>
            <person name="Sato S."/>
            <person name="Yoshikawa S."/>
            <person name="Yamada K."/>
            <person name="Nakamura Y."/>
            <person name="Ichinomiya M."/>
            <person name="Sato N."/>
            <person name="Blanc-Mathieu R."/>
            <person name="Endo H."/>
            <person name="Kuwata A."/>
            <person name="Ogata H."/>
        </authorList>
    </citation>
    <scope>NUCLEOTIDE SEQUENCE [LARGE SCALE GENOMIC DNA]</scope>
    <source>
        <strain evidence="7">NIES 3700</strain>
    </source>
</reference>
<feature type="domain" description="C2" evidence="5">
    <location>
        <begin position="640"/>
        <end position="760"/>
    </location>
</feature>
<evidence type="ECO:0000256" key="3">
    <source>
        <dbReference type="ARBA" id="ARBA00022737"/>
    </source>
</evidence>
<gene>
    <name evidence="6" type="ORF">TrLO_g13605</name>
</gene>
<keyword evidence="3" id="KW-0677">Repeat</keyword>
<feature type="domain" description="C2" evidence="5">
    <location>
        <begin position="1"/>
        <end position="119"/>
    </location>
</feature>